<protein>
    <submittedName>
        <fullName evidence="5">1,5-anhydro-D-fructose reductase</fullName>
        <ecNumber evidence="5">1.1.1.292</ecNumber>
    </submittedName>
</protein>
<dbReference type="InterPro" id="IPR055170">
    <property type="entry name" value="GFO_IDH_MocA-like_dom"/>
</dbReference>
<comment type="similarity">
    <text evidence="1">Belongs to the Gfo/Idh/MocA family.</text>
</comment>
<evidence type="ECO:0000256" key="2">
    <source>
        <dbReference type="ARBA" id="ARBA00023002"/>
    </source>
</evidence>
<evidence type="ECO:0000313" key="5">
    <source>
        <dbReference type="EMBL" id="QBM29969.1"/>
    </source>
</evidence>
<keyword evidence="6" id="KW-1185">Reference proteome</keyword>
<dbReference type="PANTHER" id="PTHR22604:SF105">
    <property type="entry name" value="TRANS-1,2-DIHYDROBENZENE-1,2-DIOL DEHYDROGENASE"/>
    <property type="match status" value="1"/>
</dbReference>
<dbReference type="Proteomes" id="UP000293912">
    <property type="component" value="Chromosome"/>
</dbReference>
<dbReference type="InterPro" id="IPR036291">
    <property type="entry name" value="NAD(P)-bd_dom_sf"/>
</dbReference>
<organism evidence="5 6">
    <name type="scientific">Hydrogenophaga pseudoflava</name>
    <name type="common">Pseudomonas carboxydoflava</name>
    <dbReference type="NCBI Taxonomy" id="47421"/>
    <lineage>
        <taxon>Bacteria</taxon>
        <taxon>Pseudomonadati</taxon>
        <taxon>Pseudomonadota</taxon>
        <taxon>Betaproteobacteria</taxon>
        <taxon>Burkholderiales</taxon>
        <taxon>Comamonadaceae</taxon>
        <taxon>Hydrogenophaga</taxon>
    </lineage>
</organism>
<dbReference type="GO" id="GO:0000166">
    <property type="term" value="F:nucleotide binding"/>
    <property type="evidence" value="ECO:0007669"/>
    <property type="project" value="InterPro"/>
</dbReference>
<proteinExistence type="inferred from homology"/>
<dbReference type="SUPFAM" id="SSF51735">
    <property type="entry name" value="NAD(P)-binding Rossmann-fold domains"/>
    <property type="match status" value="1"/>
</dbReference>
<dbReference type="Pfam" id="PF01408">
    <property type="entry name" value="GFO_IDH_MocA"/>
    <property type="match status" value="1"/>
</dbReference>
<accession>A0A4P6X446</accession>
<dbReference type="InterPro" id="IPR050984">
    <property type="entry name" value="Gfo/Idh/MocA_domain"/>
</dbReference>
<dbReference type="AlphaFoldDB" id="A0A4P6X446"/>
<feature type="domain" description="Gfo/Idh/MocA-like oxidoreductase N-terminal" evidence="3">
    <location>
        <begin position="12"/>
        <end position="115"/>
    </location>
</feature>
<dbReference type="Gene3D" id="3.30.360.10">
    <property type="entry name" value="Dihydrodipicolinate Reductase, domain 2"/>
    <property type="match status" value="1"/>
</dbReference>
<dbReference type="KEGG" id="hpse:HPF_19915"/>
<dbReference type="InterPro" id="IPR000683">
    <property type="entry name" value="Gfo/Idh/MocA-like_OxRdtase_N"/>
</dbReference>
<dbReference type="Gene3D" id="3.40.50.720">
    <property type="entry name" value="NAD(P)-binding Rossmann-like Domain"/>
    <property type="match status" value="1"/>
</dbReference>
<dbReference type="EC" id="1.1.1.292" evidence="5"/>
<keyword evidence="2 5" id="KW-0560">Oxidoreductase</keyword>
<dbReference type="EMBL" id="CP037867">
    <property type="protein sequence ID" value="QBM29969.1"/>
    <property type="molecule type" value="Genomic_DNA"/>
</dbReference>
<gene>
    <name evidence="5" type="primary">afr</name>
    <name evidence="5" type="ORF">HPF_19915</name>
</gene>
<evidence type="ECO:0000313" key="6">
    <source>
        <dbReference type="Proteomes" id="UP000293912"/>
    </source>
</evidence>
<dbReference type="Pfam" id="PF22725">
    <property type="entry name" value="GFO_IDH_MocA_C3"/>
    <property type="match status" value="1"/>
</dbReference>
<name>A0A4P6X446_HYDPS</name>
<dbReference type="RefSeq" id="WP_133157630.1">
    <property type="nucleotide sequence ID" value="NZ_CP037867.1"/>
</dbReference>
<dbReference type="GO" id="GO:0033712">
    <property type="term" value="F:1,5-anhydro-D-fructose reductase (1,5-anhydro-D-mannitol-forming) activity"/>
    <property type="evidence" value="ECO:0007669"/>
    <property type="project" value="UniProtKB-EC"/>
</dbReference>
<dbReference type="SUPFAM" id="SSF55347">
    <property type="entry name" value="Glyceraldehyde-3-phosphate dehydrogenase-like, C-terminal domain"/>
    <property type="match status" value="1"/>
</dbReference>
<feature type="domain" description="GFO/IDH/MocA-like oxidoreductase" evidence="4">
    <location>
        <begin position="130"/>
        <end position="247"/>
    </location>
</feature>
<reference evidence="5 6" key="1">
    <citation type="submission" date="2019-03" db="EMBL/GenBank/DDBJ databases">
        <authorList>
            <person name="Sebastian G."/>
            <person name="Baumann P."/>
            <person name="Ruckert C."/>
            <person name="Kalinowski J."/>
            <person name="Nebel B."/>
            <person name="Takors R."/>
            <person name="Blombach B."/>
        </authorList>
    </citation>
    <scope>NUCLEOTIDE SEQUENCE [LARGE SCALE GENOMIC DNA]</scope>
    <source>
        <strain evidence="5 6">DSM 1084</strain>
    </source>
</reference>
<dbReference type="PANTHER" id="PTHR22604">
    <property type="entry name" value="OXIDOREDUCTASES"/>
    <property type="match status" value="1"/>
</dbReference>
<evidence type="ECO:0000256" key="1">
    <source>
        <dbReference type="ARBA" id="ARBA00010928"/>
    </source>
</evidence>
<evidence type="ECO:0000259" key="3">
    <source>
        <dbReference type="Pfam" id="PF01408"/>
    </source>
</evidence>
<sequence length="336" mass="36155">MKPVVWGVLSTAKIGTEKVIPEMLASPLVELRAIASRSLPSAQAAAQRLGIPQAYGSYEELLADPAIEAIYNPLPNHLHVPLTLQAAAAGKHVLCEKPFALSADEALSVRAAAATVHIEEAFMVRHHPQWQRARELVRAGRIGTPRAVQVFFSYFNDDGANIRNQAAIGGGALYDIGCYAVLAGRYLFEAEPLRAVSLVDRDPAMGVDRLTSALLDFGAGRQVGFTVSTQSVPFQRVQVVGTHGRIELFIPFNAARGGQMTLALDEGGALDGSGVTLETLPAAEQYRLEVEAFSRRVRAGTPPDASGLDEAVAQARVIDALWQSERSGRWEPVVRD</sequence>
<evidence type="ECO:0000259" key="4">
    <source>
        <dbReference type="Pfam" id="PF22725"/>
    </source>
</evidence>